<name>A0ABP9Z924_9FUNG</name>
<sequence>MNQFPNLRKFEIMGDKDIPVWPFKELIGIRAMKAFFRFIQRINSVKICFFVDDCGWFLEHYYKYHDSLTERGQSNPVRVTLSNDSPYDSDDVQVNRPEEYYPVYVTLEDANSDITLEFRDAISKTDARKHIITKKNSFATVLDLDMKFNTGDITEDVGRCIKNIMQYQPNLECLKFYYGSLQLYETEKRVHRIRDVEFANVFLFDGAFADTMKDFSYLKQLTFDRCIFETSHLPLQRFNLHMHSTDIDHLQVVYEKSPLEISSVLFKVTQDNTESDIRYFQAFSENIKILQEINYATVFGDDNLSTRFDIAVFNIHCKSIQHLTFRRHRLPYREQDQAVASFST</sequence>
<reference evidence="1 2" key="1">
    <citation type="submission" date="2024-04" db="EMBL/GenBank/DDBJ databases">
        <title>genome sequences of Mucor flavus KT1a and Helicostylum pulchrum KT1b strains isolated from the surface of a dry-aged beef.</title>
        <authorList>
            <person name="Toyotome T."/>
            <person name="Hosono M."/>
            <person name="Torimaru M."/>
            <person name="Fukuda K."/>
            <person name="Mikami N."/>
        </authorList>
    </citation>
    <scope>NUCLEOTIDE SEQUENCE [LARGE SCALE GENOMIC DNA]</scope>
    <source>
        <strain evidence="1 2">KT1a</strain>
    </source>
</reference>
<dbReference type="Proteomes" id="UP001473302">
    <property type="component" value="Unassembled WGS sequence"/>
</dbReference>
<evidence type="ECO:0008006" key="3">
    <source>
        <dbReference type="Google" id="ProtNLM"/>
    </source>
</evidence>
<evidence type="ECO:0000313" key="1">
    <source>
        <dbReference type="EMBL" id="GAA5815566.1"/>
    </source>
</evidence>
<keyword evidence="2" id="KW-1185">Reference proteome</keyword>
<proteinExistence type="predicted"/>
<evidence type="ECO:0000313" key="2">
    <source>
        <dbReference type="Proteomes" id="UP001473302"/>
    </source>
</evidence>
<dbReference type="EMBL" id="BAABUK010000026">
    <property type="protein sequence ID" value="GAA5815566.1"/>
    <property type="molecule type" value="Genomic_DNA"/>
</dbReference>
<accession>A0ABP9Z924</accession>
<comment type="caution">
    <text evidence="1">The sequence shown here is derived from an EMBL/GenBank/DDBJ whole genome shotgun (WGS) entry which is preliminary data.</text>
</comment>
<protein>
    <recommendedName>
        <fullName evidence="3">DUF38 domain-containing protein</fullName>
    </recommendedName>
</protein>
<organism evidence="1 2">
    <name type="scientific">Mucor flavus</name>
    <dbReference type="NCBI Taxonomy" id="439312"/>
    <lineage>
        <taxon>Eukaryota</taxon>
        <taxon>Fungi</taxon>
        <taxon>Fungi incertae sedis</taxon>
        <taxon>Mucoromycota</taxon>
        <taxon>Mucoromycotina</taxon>
        <taxon>Mucoromycetes</taxon>
        <taxon>Mucorales</taxon>
        <taxon>Mucorineae</taxon>
        <taxon>Mucoraceae</taxon>
        <taxon>Mucor</taxon>
    </lineage>
</organism>
<gene>
    <name evidence="1" type="ORF">MFLAVUS_009078</name>
</gene>